<accession>A0A9N9EXU5</accession>
<evidence type="ECO:0000313" key="3">
    <source>
        <dbReference type="Proteomes" id="UP000789570"/>
    </source>
</evidence>
<proteinExistence type="predicted"/>
<feature type="compositionally biased region" description="Basic and acidic residues" evidence="1">
    <location>
        <begin position="55"/>
        <end position="65"/>
    </location>
</feature>
<protein>
    <submittedName>
        <fullName evidence="2">1222_t:CDS:1</fullName>
    </submittedName>
</protein>
<gene>
    <name evidence="2" type="ORF">FCALED_LOCUS13275</name>
</gene>
<feature type="non-terminal residue" evidence="2">
    <location>
        <position position="1"/>
    </location>
</feature>
<reference evidence="2" key="1">
    <citation type="submission" date="2021-06" db="EMBL/GenBank/DDBJ databases">
        <authorList>
            <person name="Kallberg Y."/>
            <person name="Tangrot J."/>
            <person name="Rosling A."/>
        </authorList>
    </citation>
    <scope>NUCLEOTIDE SEQUENCE</scope>
    <source>
        <strain evidence="2">UK204</strain>
    </source>
</reference>
<name>A0A9N9EXU5_9GLOM</name>
<sequence length="83" mass="9166">SKPSRLLGELKYYEGVAKENIGKVINSERLINEGESDKLAGESERDAASGRKKAEKTTKTPDSIKKEGTVTDELVDMIRKSKL</sequence>
<keyword evidence="3" id="KW-1185">Reference proteome</keyword>
<dbReference type="AlphaFoldDB" id="A0A9N9EXU5"/>
<feature type="region of interest" description="Disordered" evidence="1">
    <location>
        <begin position="32"/>
        <end position="65"/>
    </location>
</feature>
<dbReference type="EMBL" id="CAJVPQ010007478">
    <property type="protein sequence ID" value="CAG8696996.1"/>
    <property type="molecule type" value="Genomic_DNA"/>
</dbReference>
<evidence type="ECO:0000313" key="2">
    <source>
        <dbReference type="EMBL" id="CAG8696996.1"/>
    </source>
</evidence>
<feature type="compositionally biased region" description="Basic and acidic residues" evidence="1">
    <location>
        <begin position="32"/>
        <end position="49"/>
    </location>
</feature>
<comment type="caution">
    <text evidence="2">The sequence shown here is derived from an EMBL/GenBank/DDBJ whole genome shotgun (WGS) entry which is preliminary data.</text>
</comment>
<evidence type="ECO:0000256" key="1">
    <source>
        <dbReference type="SAM" id="MobiDB-lite"/>
    </source>
</evidence>
<organism evidence="2 3">
    <name type="scientific">Funneliformis caledonium</name>
    <dbReference type="NCBI Taxonomy" id="1117310"/>
    <lineage>
        <taxon>Eukaryota</taxon>
        <taxon>Fungi</taxon>
        <taxon>Fungi incertae sedis</taxon>
        <taxon>Mucoromycota</taxon>
        <taxon>Glomeromycotina</taxon>
        <taxon>Glomeromycetes</taxon>
        <taxon>Glomerales</taxon>
        <taxon>Glomeraceae</taxon>
        <taxon>Funneliformis</taxon>
    </lineage>
</organism>
<dbReference type="OrthoDB" id="9999611at2759"/>
<dbReference type="InterPro" id="IPR036629">
    <property type="entry name" value="YjbJ_sf"/>
</dbReference>
<dbReference type="SUPFAM" id="SSF69047">
    <property type="entry name" value="Hypothetical protein YjbJ"/>
    <property type="match status" value="1"/>
</dbReference>
<dbReference type="Proteomes" id="UP000789570">
    <property type="component" value="Unassembled WGS sequence"/>
</dbReference>